<gene>
    <name evidence="7" type="ORF">H5P30_08350</name>
</gene>
<feature type="transmembrane region" description="Helical" evidence="6">
    <location>
        <begin position="93"/>
        <end position="114"/>
    </location>
</feature>
<dbReference type="EMBL" id="JACHVA010000075">
    <property type="protein sequence ID" value="MBC2601786.1"/>
    <property type="molecule type" value="Genomic_DNA"/>
</dbReference>
<comment type="caution">
    <text evidence="7">The sequence shown here is derived from an EMBL/GenBank/DDBJ whole genome shotgun (WGS) entry which is preliminary data.</text>
</comment>
<evidence type="ECO:0000313" key="7">
    <source>
        <dbReference type="EMBL" id="MBC2601786.1"/>
    </source>
</evidence>
<evidence type="ECO:0000256" key="4">
    <source>
        <dbReference type="ARBA" id="ARBA00023136"/>
    </source>
</evidence>
<dbReference type="AlphaFoldDB" id="A0A7X1AXG9"/>
<reference evidence="7 8" key="1">
    <citation type="submission" date="2020-07" db="EMBL/GenBank/DDBJ databases">
        <authorList>
            <person name="Feng X."/>
        </authorList>
    </citation>
    <scope>NUCLEOTIDE SEQUENCE [LARGE SCALE GENOMIC DNA]</scope>
    <source>
        <strain evidence="7 8">JCM14086</strain>
    </source>
</reference>
<proteinExistence type="predicted"/>
<dbReference type="GO" id="GO:0016020">
    <property type="term" value="C:membrane"/>
    <property type="evidence" value="ECO:0007669"/>
    <property type="project" value="UniProtKB-SubCell"/>
</dbReference>
<keyword evidence="3 6" id="KW-1133">Transmembrane helix</keyword>
<evidence type="ECO:0000256" key="3">
    <source>
        <dbReference type="ARBA" id="ARBA00022989"/>
    </source>
</evidence>
<keyword evidence="4 6" id="KW-0472">Membrane</keyword>
<sequence length="331" mass="36057">MKSSARRHWPMPGEAFDSARSGGAGSVAPPLTEVEVKNTASQASSGAGIPLKGGPTPPILRRAVGGLLAFGFGLLIFFLSLELIQTINLLLEWPAYTGWPVLALLLSLMGYGIFRLAKVLISIREMPIVSRLEPGELETLPGRRKEEIRKQLLGQMEYLRRQRKDPEDRLHPVLDRLSAEAASHPAGQWIRDYDRLILSPLGKEARDRVRKIALTAGASAALSPWRILDAIIAFNAATQGAHDVLRIHGIRPSQAVAVAFAFDTFLNTFLATVVEDVSTDLVDSLTAQVSAETGASAAKVLAPKIAEGLTTAVFVRRLGNRMIRRLHPFPR</sequence>
<evidence type="ECO:0000256" key="5">
    <source>
        <dbReference type="SAM" id="MobiDB-lite"/>
    </source>
</evidence>
<accession>A0A7X1AXG9</accession>
<dbReference type="RefSeq" id="WP_185692494.1">
    <property type="nucleotide sequence ID" value="NZ_JACHVA010000075.1"/>
</dbReference>
<dbReference type="InterPro" id="IPR021147">
    <property type="entry name" value="DUF697"/>
</dbReference>
<evidence type="ECO:0000256" key="1">
    <source>
        <dbReference type="ARBA" id="ARBA00004141"/>
    </source>
</evidence>
<name>A0A7X1AXG9_9BACT</name>
<comment type="subcellular location">
    <subcellularLocation>
        <location evidence="1">Membrane</location>
        <topology evidence="1">Multi-pass membrane protein</topology>
    </subcellularLocation>
</comment>
<dbReference type="Pfam" id="PF05128">
    <property type="entry name" value="DUF697"/>
    <property type="match status" value="1"/>
</dbReference>
<evidence type="ECO:0000256" key="2">
    <source>
        <dbReference type="ARBA" id="ARBA00022692"/>
    </source>
</evidence>
<organism evidence="7 8">
    <name type="scientific">Puniceicoccus vermicola</name>
    <dbReference type="NCBI Taxonomy" id="388746"/>
    <lineage>
        <taxon>Bacteria</taxon>
        <taxon>Pseudomonadati</taxon>
        <taxon>Verrucomicrobiota</taxon>
        <taxon>Opitutia</taxon>
        <taxon>Puniceicoccales</taxon>
        <taxon>Puniceicoccaceae</taxon>
        <taxon>Puniceicoccus</taxon>
    </lineage>
</organism>
<evidence type="ECO:0000256" key="6">
    <source>
        <dbReference type="SAM" id="Phobius"/>
    </source>
</evidence>
<dbReference type="Proteomes" id="UP000525652">
    <property type="component" value="Unassembled WGS sequence"/>
</dbReference>
<feature type="transmembrane region" description="Helical" evidence="6">
    <location>
        <begin position="59"/>
        <end position="81"/>
    </location>
</feature>
<feature type="region of interest" description="Disordered" evidence="5">
    <location>
        <begin position="1"/>
        <end position="25"/>
    </location>
</feature>
<protein>
    <submittedName>
        <fullName evidence="7">DUF697 domain-containing protein</fullName>
    </submittedName>
</protein>
<keyword evidence="8" id="KW-1185">Reference proteome</keyword>
<evidence type="ECO:0000313" key="8">
    <source>
        <dbReference type="Proteomes" id="UP000525652"/>
    </source>
</evidence>
<keyword evidence="2 6" id="KW-0812">Transmembrane</keyword>